<dbReference type="HAMAP" id="MF_00230">
    <property type="entry name" value="CobT"/>
    <property type="match status" value="1"/>
</dbReference>
<evidence type="ECO:0000313" key="11">
    <source>
        <dbReference type="EMBL" id="QEK51054.1"/>
    </source>
</evidence>
<keyword evidence="5 10" id="KW-0169">Cobalamin biosynthesis</keyword>
<dbReference type="PANTHER" id="PTHR43463:SF1">
    <property type="entry name" value="NICOTINATE-NUCLEOTIDE--DIMETHYLBENZIMIDAZOLE PHOSPHORIBOSYLTRANSFERASE"/>
    <property type="match status" value="1"/>
</dbReference>
<organism evidence="11 12">
    <name type="scientific">Pedobacter aquae</name>
    <dbReference type="NCBI Taxonomy" id="2605747"/>
    <lineage>
        <taxon>Bacteria</taxon>
        <taxon>Pseudomonadati</taxon>
        <taxon>Bacteroidota</taxon>
        <taxon>Sphingobacteriia</taxon>
        <taxon>Sphingobacteriales</taxon>
        <taxon>Sphingobacteriaceae</taxon>
        <taxon>Pedobacter</taxon>
    </lineage>
</organism>
<keyword evidence="6 10" id="KW-0328">Glycosyltransferase</keyword>
<reference evidence="11 12" key="1">
    <citation type="submission" date="2019-08" db="EMBL/GenBank/DDBJ databases">
        <title>Pedobacter sp. nov., isolated from Han river, South Korea.</title>
        <authorList>
            <person name="Lee D.-H."/>
            <person name="Kim Y.-S."/>
            <person name="Hwang E.-M."/>
            <person name="Le Tran T.C."/>
            <person name="Cha C.-J."/>
        </authorList>
    </citation>
    <scope>NUCLEOTIDE SEQUENCE [LARGE SCALE GENOMIC DNA]</scope>
    <source>
        <strain evidence="11 12">CJ43</strain>
    </source>
</reference>
<dbReference type="AlphaFoldDB" id="A0A5C0VJ76"/>
<feature type="active site" description="Proton acceptor" evidence="10">
    <location>
        <position position="312"/>
    </location>
</feature>
<dbReference type="Gene3D" id="3.40.50.10210">
    <property type="match status" value="1"/>
</dbReference>
<dbReference type="PANTHER" id="PTHR43463">
    <property type="entry name" value="NICOTINATE-NUCLEOTIDE--DIMETHYLBENZIMIDAZOLE PHOSPHORIBOSYLTRANSFERASE"/>
    <property type="match status" value="1"/>
</dbReference>
<dbReference type="UniPathway" id="UPA00061">
    <property type="reaction ID" value="UER00516"/>
</dbReference>
<gene>
    <name evidence="10 11" type="primary">cobT</name>
    <name evidence="11" type="ORF">FYC62_04730</name>
</gene>
<dbReference type="RefSeq" id="WP_149074115.1">
    <property type="nucleotide sequence ID" value="NZ_CP043329.1"/>
</dbReference>
<comment type="function">
    <text evidence="10">Catalyzes the synthesis of alpha-ribazole-5'-phosphate from nicotinate mononucleotide (NAMN) and 5,6-dimethylbenzimidazole (DMB).</text>
</comment>
<name>A0A5C0VJ76_9SPHI</name>
<dbReference type="KEGG" id="pej:FYC62_04730"/>
<evidence type="ECO:0000313" key="12">
    <source>
        <dbReference type="Proteomes" id="UP000323653"/>
    </source>
</evidence>
<dbReference type="Gene3D" id="1.10.1610.10">
    <property type="match status" value="1"/>
</dbReference>
<evidence type="ECO:0000256" key="3">
    <source>
        <dbReference type="ARBA" id="ARBA00011991"/>
    </source>
</evidence>
<evidence type="ECO:0000256" key="2">
    <source>
        <dbReference type="ARBA" id="ARBA00007110"/>
    </source>
</evidence>
<evidence type="ECO:0000256" key="4">
    <source>
        <dbReference type="ARBA" id="ARBA00015486"/>
    </source>
</evidence>
<evidence type="ECO:0000256" key="9">
    <source>
        <dbReference type="ARBA" id="ARBA00047340"/>
    </source>
</evidence>
<evidence type="ECO:0000256" key="1">
    <source>
        <dbReference type="ARBA" id="ARBA00005049"/>
    </source>
</evidence>
<dbReference type="InterPro" id="IPR017846">
    <property type="entry name" value="Nict_dMeBzImd_PRibTrfase_bact"/>
</dbReference>
<keyword evidence="12" id="KW-1185">Reference proteome</keyword>
<evidence type="ECO:0000256" key="8">
    <source>
        <dbReference type="ARBA" id="ARBA00030686"/>
    </source>
</evidence>
<dbReference type="GO" id="GO:0008939">
    <property type="term" value="F:nicotinate-nucleotide-dimethylbenzimidazole phosphoribosyltransferase activity"/>
    <property type="evidence" value="ECO:0007669"/>
    <property type="project" value="UniProtKB-UniRule"/>
</dbReference>
<dbReference type="InterPro" id="IPR003200">
    <property type="entry name" value="Nict_dMeBzImd_PRibTrfase"/>
</dbReference>
<dbReference type="NCBIfam" id="NF000996">
    <property type="entry name" value="PRK00105.1"/>
    <property type="match status" value="1"/>
</dbReference>
<dbReference type="EC" id="2.4.2.21" evidence="3 10"/>
<sequence>MTSKFEINSLNTQIQEQVQHIINHKTKPLGALGILEDLALRICLIQETVSPKIASPTVVVFAGDHGITQEGVSPYPQEVSWQMVMNFIAGGAAINVFTKQNGWDILVVDAGVNHDFDPALPLQHLKVAKGTQNFLHSPAMTKAQLDEALEKGANLVQKIHDQGSNCIAFGEMGIGNTSAAAAIMHKITGIAMEACAGRGTGLNDEGLEKKIAILKQAIINNPAYTPEEILQTFGGFEIAMIVGAMLSAAQQKMLIVVDGFIVSSALLIAHALYPQILDYCVFAHQSDETGHKQMLQFLKAKPLLNLNMRLGEGTGAALALPIIQASVNFINEMSSFESAGVRESEDR</sequence>
<proteinExistence type="inferred from homology"/>
<evidence type="ECO:0000256" key="10">
    <source>
        <dbReference type="HAMAP-Rule" id="MF_00230"/>
    </source>
</evidence>
<protein>
    <recommendedName>
        <fullName evidence="4 10">Nicotinate-nucleotide--dimethylbenzimidazole phosphoribosyltransferase</fullName>
        <shortName evidence="10">NN:DBI PRT</shortName>
        <ecNumber evidence="3 10">2.4.2.21</ecNumber>
    </recommendedName>
    <alternativeName>
        <fullName evidence="8 10">N(1)-alpha-phosphoribosyltransferase</fullName>
    </alternativeName>
</protein>
<keyword evidence="7 10" id="KW-0808">Transferase</keyword>
<comment type="catalytic activity">
    <reaction evidence="9 10">
        <text>5,6-dimethylbenzimidazole + nicotinate beta-D-ribonucleotide = alpha-ribazole 5'-phosphate + nicotinate + H(+)</text>
        <dbReference type="Rhea" id="RHEA:11196"/>
        <dbReference type="ChEBI" id="CHEBI:15378"/>
        <dbReference type="ChEBI" id="CHEBI:15890"/>
        <dbReference type="ChEBI" id="CHEBI:32544"/>
        <dbReference type="ChEBI" id="CHEBI:57502"/>
        <dbReference type="ChEBI" id="CHEBI:57918"/>
        <dbReference type="EC" id="2.4.2.21"/>
    </reaction>
</comment>
<dbReference type="FunFam" id="3.40.50.10210:FF:000001">
    <property type="entry name" value="Nicotinate-nucleotide--dimethylbenzimidazole phosphoribosyltransferase"/>
    <property type="match status" value="1"/>
</dbReference>
<dbReference type="GO" id="GO:0009236">
    <property type="term" value="P:cobalamin biosynthetic process"/>
    <property type="evidence" value="ECO:0007669"/>
    <property type="project" value="UniProtKB-UniRule"/>
</dbReference>
<dbReference type="Pfam" id="PF02277">
    <property type="entry name" value="DBI_PRT"/>
    <property type="match status" value="1"/>
</dbReference>
<evidence type="ECO:0000256" key="5">
    <source>
        <dbReference type="ARBA" id="ARBA00022573"/>
    </source>
</evidence>
<dbReference type="CDD" id="cd02439">
    <property type="entry name" value="DMB-PRT_CobT"/>
    <property type="match status" value="1"/>
</dbReference>
<evidence type="ECO:0000256" key="6">
    <source>
        <dbReference type="ARBA" id="ARBA00022676"/>
    </source>
</evidence>
<dbReference type="InterPro" id="IPR036087">
    <property type="entry name" value="Nict_dMeBzImd_PRibTrfase_sf"/>
</dbReference>
<comment type="similarity">
    <text evidence="2 10">Belongs to the CobT family.</text>
</comment>
<dbReference type="InterPro" id="IPR023195">
    <property type="entry name" value="Nict_dMeBzImd_PRibTrfase_N"/>
</dbReference>
<evidence type="ECO:0000256" key="7">
    <source>
        <dbReference type="ARBA" id="ARBA00022679"/>
    </source>
</evidence>
<dbReference type="NCBIfam" id="TIGR03160">
    <property type="entry name" value="cobT_DBIPRT"/>
    <property type="match status" value="1"/>
</dbReference>
<dbReference type="SUPFAM" id="SSF52733">
    <property type="entry name" value="Nicotinate mononucleotide:5,6-dimethylbenzimidazole phosphoribosyltransferase (CobT)"/>
    <property type="match status" value="1"/>
</dbReference>
<comment type="pathway">
    <text evidence="1 10">Nucleoside biosynthesis; alpha-ribazole biosynthesis; alpha-ribazole from 5,6-dimethylbenzimidazole: step 1/2.</text>
</comment>
<dbReference type="Proteomes" id="UP000323653">
    <property type="component" value="Chromosome"/>
</dbReference>
<dbReference type="EMBL" id="CP043329">
    <property type="protein sequence ID" value="QEK51054.1"/>
    <property type="molecule type" value="Genomic_DNA"/>
</dbReference>
<accession>A0A5C0VJ76</accession>